<reference evidence="1 2" key="1">
    <citation type="submission" date="2020-05" db="EMBL/GenBank/DDBJ databases">
        <title>Complete genome sequence of Alicycliphilus denitrificans DP3.</title>
        <authorList>
            <person name="Chen X."/>
        </authorList>
    </citation>
    <scope>NUCLEOTIDE SEQUENCE [LARGE SCALE GENOMIC DNA]</scope>
    <source>
        <strain evidence="1 2">DP3</strain>
        <plasmid evidence="2">pdp3</plasmid>
    </source>
</reference>
<name>A0A858ZMP3_9BURK</name>
<accession>A0A858ZMP3</accession>
<dbReference type="Pfam" id="PF18742">
    <property type="entry name" value="DpnII-MboI"/>
    <property type="match status" value="1"/>
</dbReference>
<organism evidence="1 2">
    <name type="scientific">Alicycliphilus denitrificans</name>
    <dbReference type="NCBI Taxonomy" id="179636"/>
    <lineage>
        <taxon>Bacteria</taxon>
        <taxon>Pseudomonadati</taxon>
        <taxon>Pseudomonadota</taxon>
        <taxon>Betaproteobacteria</taxon>
        <taxon>Burkholderiales</taxon>
        <taxon>Comamonadaceae</taxon>
        <taxon>Alicycliphilus</taxon>
    </lineage>
</organism>
<geneLocation type="plasmid" evidence="2">
    <name>pdp3</name>
</geneLocation>
<dbReference type="RefSeq" id="WP_168727544.1">
    <property type="nucleotide sequence ID" value="NZ_CP051297.1"/>
</dbReference>
<sequence length="417" mass="45968">MMDRLISELLERLRSDIAAANTGGNVEGLLARHIVGGDPRVEISWGVDCDDVWLQRSYDPSSLPSVAAMGYTIAHHPGLRYETSLEEGLQRASARDPSMAGHGAALHDPAVLIGLILAARALRADSPQYLAWCAQVVRGLANATAVRLDPLLAYAAQLAGISVGRPHFDVQAPLGYCAALDWWCDHAEARPFLNVEQRRDLRSALIERGLAEATGHRSAHQAALLWCALRAAIAEGGGSLLQSTSTVARLLGQFESCLRRWRWDSRDLKVPVRWSIRSEREVQDILWVILRSAFPDLEDEDTLPKFGHSTYRADLGIPSLGLLIEVKFARSAAEFKEIEKQVLEDIVPYLRSPERYRQVLVFIYDDSCSVQEHETTRQALVSVQGVADVLIVSRPSHLPPAADRVAWEQAVGAAAKK</sequence>
<evidence type="ECO:0000313" key="2">
    <source>
        <dbReference type="Proteomes" id="UP000500755"/>
    </source>
</evidence>
<gene>
    <name evidence="1" type="ORF">HF896_00015</name>
</gene>
<dbReference type="AlphaFoldDB" id="A0A858ZMP3"/>
<proteinExistence type="predicted"/>
<protein>
    <submittedName>
        <fullName evidence="1">Uncharacterized protein</fullName>
    </submittedName>
</protein>
<dbReference type="EMBL" id="CP051297">
    <property type="protein sequence ID" value="QKD42076.1"/>
    <property type="molecule type" value="Genomic_DNA"/>
</dbReference>
<dbReference type="Proteomes" id="UP000500755">
    <property type="component" value="Plasmid pDP3"/>
</dbReference>
<keyword evidence="1" id="KW-0614">Plasmid</keyword>
<evidence type="ECO:0000313" key="1">
    <source>
        <dbReference type="EMBL" id="QKD42076.1"/>
    </source>
</evidence>